<organism evidence="2 3">
    <name type="scientific">Tulasnella calospora MUT 4182</name>
    <dbReference type="NCBI Taxonomy" id="1051891"/>
    <lineage>
        <taxon>Eukaryota</taxon>
        <taxon>Fungi</taxon>
        <taxon>Dikarya</taxon>
        <taxon>Basidiomycota</taxon>
        <taxon>Agaricomycotina</taxon>
        <taxon>Agaricomycetes</taxon>
        <taxon>Cantharellales</taxon>
        <taxon>Tulasnellaceae</taxon>
        <taxon>Tulasnella</taxon>
    </lineage>
</organism>
<evidence type="ECO:0000313" key="3">
    <source>
        <dbReference type="Proteomes" id="UP000054248"/>
    </source>
</evidence>
<sequence>MLNLFGRTFRHPVQYPPAFPALPIPGCRFAHSAAARVFAHPLHQLHYARNEDLYTAEEEAELSAFLDRDLPGDPTGEGNVPTRVPDGGSLSPKHPHPSEYRRVKKLVRSDESPAETPILPAESTQPSVDVPTIDSWTTPPPSSSTPEDEGSEWEYINEDSVSRPIKHLKPPTKKKPRPKSVSKPKGKPDPILSLETLKLPPKPSYEPYKHLLRFPYMAITLAVDPLGAPPSINSLFFSMGFRYRSQTLYRRRSAKLRLALRRVWKFVSIEYLTEEEAGKRRAEKRESLAREYEARLRAQMAYHMKRSQGGTAADGEG</sequence>
<proteinExistence type="predicted"/>
<keyword evidence="3" id="KW-1185">Reference proteome</keyword>
<accession>A0A0C3QCZ0</accession>
<feature type="compositionally biased region" description="Basic and acidic residues" evidence="1">
    <location>
        <begin position="96"/>
        <end position="111"/>
    </location>
</feature>
<dbReference type="Proteomes" id="UP000054248">
    <property type="component" value="Unassembled WGS sequence"/>
</dbReference>
<feature type="compositionally biased region" description="Acidic residues" evidence="1">
    <location>
        <begin position="146"/>
        <end position="157"/>
    </location>
</feature>
<dbReference type="HOGENOM" id="CLU_877711_0_0_1"/>
<reference evidence="2 3" key="1">
    <citation type="submission" date="2014-04" db="EMBL/GenBank/DDBJ databases">
        <authorList>
            <consortium name="DOE Joint Genome Institute"/>
            <person name="Kuo A."/>
            <person name="Girlanda M."/>
            <person name="Perotto S."/>
            <person name="Kohler A."/>
            <person name="Nagy L.G."/>
            <person name="Floudas D."/>
            <person name="Copeland A."/>
            <person name="Barry K.W."/>
            <person name="Cichocki N."/>
            <person name="Veneault-Fourrey C."/>
            <person name="LaButti K."/>
            <person name="Lindquist E.A."/>
            <person name="Lipzen A."/>
            <person name="Lundell T."/>
            <person name="Morin E."/>
            <person name="Murat C."/>
            <person name="Sun H."/>
            <person name="Tunlid A."/>
            <person name="Henrissat B."/>
            <person name="Grigoriev I.V."/>
            <person name="Hibbett D.S."/>
            <person name="Martin F."/>
            <person name="Nordberg H.P."/>
            <person name="Cantor M.N."/>
            <person name="Hua S.X."/>
        </authorList>
    </citation>
    <scope>NUCLEOTIDE SEQUENCE [LARGE SCALE GENOMIC DNA]</scope>
    <source>
        <strain evidence="2 3">MUT 4182</strain>
    </source>
</reference>
<evidence type="ECO:0000313" key="2">
    <source>
        <dbReference type="EMBL" id="KIO28715.1"/>
    </source>
</evidence>
<gene>
    <name evidence="2" type="ORF">M407DRAFT_178881</name>
</gene>
<name>A0A0C3QCZ0_9AGAM</name>
<feature type="compositionally biased region" description="Basic residues" evidence="1">
    <location>
        <begin position="164"/>
        <end position="185"/>
    </location>
</feature>
<feature type="region of interest" description="Disordered" evidence="1">
    <location>
        <begin position="67"/>
        <end position="194"/>
    </location>
</feature>
<dbReference type="EMBL" id="KN822991">
    <property type="protein sequence ID" value="KIO28715.1"/>
    <property type="molecule type" value="Genomic_DNA"/>
</dbReference>
<protein>
    <submittedName>
        <fullName evidence="2">Uncharacterized protein</fullName>
    </submittedName>
</protein>
<reference evidence="3" key="2">
    <citation type="submission" date="2015-01" db="EMBL/GenBank/DDBJ databases">
        <title>Evolutionary Origins and Diversification of the Mycorrhizal Mutualists.</title>
        <authorList>
            <consortium name="DOE Joint Genome Institute"/>
            <consortium name="Mycorrhizal Genomics Consortium"/>
            <person name="Kohler A."/>
            <person name="Kuo A."/>
            <person name="Nagy L.G."/>
            <person name="Floudas D."/>
            <person name="Copeland A."/>
            <person name="Barry K.W."/>
            <person name="Cichocki N."/>
            <person name="Veneault-Fourrey C."/>
            <person name="LaButti K."/>
            <person name="Lindquist E.A."/>
            <person name="Lipzen A."/>
            <person name="Lundell T."/>
            <person name="Morin E."/>
            <person name="Murat C."/>
            <person name="Riley R."/>
            <person name="Ohm R."/>
            <person name="Sun H."/>
            <person name="Tunlid A."/>
            <person name="Henrissat B."/>
            <person name="Grigoriev I.V."/>
            <person name="Hibbett D.S."/>
            <person name="Martin F."/>
        </authorList>
    </citation>
    <scope>NUCLEOTIDE SEQUENCE [LARGE SCALE GENOMIC DNA]</scope>
    <source>
        <strain evidence="3">MUT 4182</strain>
    </source>
</reference>
<dbReference type="OrthoDB" id="3210738at2759"/>
<evidence type="ECO:0000256" key="1">
    <source>
        <dbReference type="SAM" id="MobiDB-lite"/>
    </source>
</evidence>
<dbReference type="AlphaFoldDB" id="A0A0C3QCZ0"/>